<protein>
    <submittedName>
        <fullName evidence="2">D-inositol-3-phosphate glycosyltransferase</fullName>
        <ecNumber evidence="2">2.4.1.250</ecNumber>
    </submittedName>
</protein>
<dbReference type="GO" id="GO:0102710">
    <property type="term" value="F:D-inositol-3-phosphate glycosyltransferase activity"/>
    <property type="evidence" value="ECO:0007669"/>
    <property type="project" value="UniProtKB-EC"/>
</dbReference>
<dbReference type="AlphaFoldDB" id="A0A5C6D3B4"/>
<accession>A0A5C6D3B4</accession>
<sequence>MTHSIVHLIAEWSPFDAAAHLRSVVRSQVQAGERVAVIILSGNPVARDEICALGATCVVVRPRWQLDPFALRECAVQLRSMHPRVVQFWGARAAEFTWLARWALPKAKLIGTLPAERRSKHSWRERWFGSDTAKLDRIVVDYAAEHLPNKVVVISPGVPTPTEIDLSKDQLLAELILPADSELITIAGPLTRSQLIDEAIWNFELVRTLHEQACLIILGDGPDRARLERYARLVSEPKAIRFEKGVRANIPKNSSDSLLSFLKHSAVYWQPGRSTSIPSALLTAQSLGIPAVANDISAHAQVITHGENGFLVPTEKRATWTRHTVELLENSALREQCAEVARSVIAERLTLSTMLQAYEKLTI</sequence>
<name>A0A5C6D3B4_9BACT</name>
<keyword evidence="3" id="KW-1185">Reference proteome</keyword>
<dbReference type="RefSeq" id="WP_146447389.1">
    <property type="nucleotide sequence ID" value="NZ_SJPS01000001.1"/>
</dbReference>
<feature type="domain" description="Glycosyl transferase family 1" evidence="1">
    <location>
        <begin position="173"/>
        <end position="343"/>
    </location>
</feature>
<organism evidence="2 3">
    <name type="scientific">Bythopirellula polymerisocia</name>
    <dbReference type="NCBI Taxonomy" id="2528003"/>
    <lineage>
        <taxon>Bacteria</taxon>
        <taxon>Pseudomonadati</taxon>
        <taxon>Planctomycetota</taxon>
        <taxon>Planctomycetia</taxon>
        <taxon>Pirellulales</taxon>
        <taxon>Lacipirellulaceae</taxon>
        <taxon>Bythopirellula</taxon>
    </lineage>
</organism>
<keyword evidence="2" id="KW-0328">Glycosyltransferase</keyword>
<dbReference type="EMBL" id="SJPS01000001">
    <property type="protein sequence ID" value="TWU29349.1"/>
    <property type="molecule type" value="Genomic_DNA"/>
</dbReference>
<evidence type="ECO:0000259" key="1">
    <source>
        <dbReference type="Pfam" id="PF00534"/>
    </source>
</evidence>
<evidence type="ECO:0000313" key="3">
    <source>
        <dbReference type="Proteomes" id="UP000318437"/>
    </source>
</evidence>
<dbReference type="OrthoDB" id="9795746at2"/>
<comment type="caution">
    <text evidence="2">The sequence shown here is derived from an EMBL/GenBank/DDBJ whole genome shotgun (WGS) entry which is preliminary data.</text>
</comment>
<keyword evidence="2" id="KW-0808">Transferase</keyword>
<proteinExistence type="predicted"/>
<dbReference type="CDD" id="cd03801">
    <property type="entry name" value="GT4_PimA-like"/>
    <property type="match status" value="1"/>
</dbReference>
<reference evidence="2 3" key="1">
    <citation type="submission" date="2019-02" db="EMBL/GenBank/DDBJ databases">
        <title>Deep-cultivation of Planctomycetes and their phenomic and genomic characterization uncovers novel biology.</title>
        <authorList>
            <person name="Wiegand S."/>
            <person name="Jogler M."/>
            <person name="Boedeker C."/>
            <person name="Pinto D."/>
            <person name="Vollmers J."/>
            <person name="Rivas-Marin E."/>
            <person name="Kohn T."/>
            <person name="Peeters S.H."/>
            <person name="Heuer A."/>
            <person name="Rast P."/>
            <person name="Oberbeckmann S."/>
            <person name="Bunk B."/>
            <person name="Jeske O."/>
            <person name="Meyerdierks A."/>
            <person name="Storesund J.E."/>
            <person name="Kallscheuer N."/>
            <person name="Luecker S."/>
            <person name="Lage O.M."/>
            <person name="Pohl T."/>
            <person name="Merkel B.J."/>
            <person name="Hornburger P."/>
            <person name="Mueller R.-W."/>
            <person name="Bruemmer F."/>
            <person name="Labrenz M."/>
            <person name="Spormann A.M."/>
            <person name="Op Den Camp H."/>
            <person name="Overmann J."/>
            <person name="Amann R."/>
            <person name="Jetten M.S.M."/>
            <person name="Mascher T."/>
            <person name="Medema M.H."/>
            <person name="Devos D.P."/>
            <person name="Kaster A.-K."/>
            <person name="Ovreas L."/>
            <person name="Rohde M."/>
            <person name="Galperin M.Y."/>
            <person name="Jogler C."/>
        </authorList>
    </citation>
    <scope>NUCLEOTIDE SEQUENCE [LARGE SCALE GENOMIC DNA]</scope>
    <source>
        <strain evidence="2 3">Pla144</strain>
    </source>
</reference>
<gene>
    <name evidence="2" type="primary">mshA_1</name>
    <name evidence="2" type="ORF">Pla144_01250</name>
</gene>
<dbReference type="PANTHER" id="PTHR12526">
    <property type="entry name" value="GLYCOSYLTRANSFERASE"/>
    <property type="match status" value="1"/>
</dbReference>
<dbReference type="Proteomes" id="UP000318437">
    <property type="component" value="Unassembled WGS sequence"/>
</dbReference>
<dbReference type="SUPFAM" id="SSF53756">
    <property type="entry name" value="UDP-Glycosyltransferase/glycogen phosphorylase"/>
    <property type="match status" value="1"/>
</dbReference>
<dbReference type="PANTHER" id="PTHR12526:SF630">
    <property type="entry name" value="GLYCOSYLTRANSFERASE"/>
    <property type="match status" value="1"/>
</dbReference>
<dbReference type="InterPro" id="IPR001296">
    <property type="entry name" value="Glyco_trans_1"/>
</dbReference>
<dbReference type="Pfam" id="PF00534">
    <property type="entry name" value="Glycos_transf_1"/>
    <property type="match status" value="1"/>
</dbReference>
<dbReference type="Gene3D" id="3.40.50.2000">
    <property type="entry name" value="Glycogen Phosphorylase B"/>
    <property type="match status" value="2"/>
</dbReference>
<dbReference type="EC" id="2.4.1.250" evidence="2"/>
<evidence type="ECO:0000313" key="2">
    <source>
        <dbReference type="EMBL" id="TWU29349.1"/>
    </source>
</evidence>